<name>A0A4Q2D0H8_9AGAR</name>
<organism evidence="2 3">
    <name type="scientific">Candolleomyces aberdarensis</name>
    <dbReference type="NCBI Taxonomy" id="2316362"/>
    <lineage>
        <taxon>Eukaryota</taxon>
        <taxon>Fungi</taxon>
        <taxon>Dikarya</taxon>
        <taxon>Basidiomycota</taxon>
        <taxon>Agaricomycotina</taxon>
        <taxon>Agaricomycetes</taxon>
        <taxon>Agaricomycetidae</taxon>
        <taxon>Agaricales</taxon>
        <taxon>Agaricineae</taxon>
        <taxon>Psathyrellaceae</taxon>
        <taxon>Candolleomyces</taxon>
    </lineage>
</organism>
<dbReference type="Proteomes" id="UP000290288">
    <property type="component" value="Unassembled WGS sequence"/>
</dbReference>
<evidence type="ECO:0000256" key="1">
    <source>
        <dbReference type="SAM" id="MobiDB-lite"/>
    </source>
</evidence>
<dbReference type="AlphaFoldDB" id="A0A4Q2D0H8"/>
<evidence type="ECO:0000313" key="3">
    <source>
        <dbReference type="Proteomes" id="UP000290288"/>
    </source>
</evidence>
<sequence>MEVVPEKKLKAAKVRGKVQAEKQTSGDVNQKAKGKQSGSGQLSVAKGNGKVAKLKNVGGQSGSGQLSVAKGNGKAAKSMGGQRVDPANYREALTGNMEEAVAKFFERAVSHEMMQAELRGELNGVQRELEGVISEVSDLFDRDEITQEAIEKLQQEFEALDSRFQNLDIRPFINESQRFVQGQLTAMSKKHTQEVKKVEDSVTQMLRRVELLEEQAKVGLKVGSILTQEQVEQMINLKLVGMTKEGPGGSGANGEMVQAVIDQKIGWLTAKALEDLVRQKVDAAVQGGTTELMDRVESLEERVPRDTDDQELTHQLAKIETRLEAAVTREPALGDDRSPLAASLKALEELIRAQTEGVRLQIGSLKSEMGRTLEAHGHEVRTEVQTHLHSVHAMMLQQSQAQAELYKNFSGVLDAVWRFKGVKVHGSQNRANRSARPVCATSSR</sequence>
<proteinExistence type="predicted"/>
<feature type="region of interest" description="Disordered" evidence="1">
    <location>
        <begin position="1"/>
        <end position="83"/>
    </location>
</feature>
<protein>
    <submittedName>
        <fullName evidence="2">Uncharacterized protein</fullName>
    </submittedName>
</protein>
<accession>A0A4Q2D0H8</accession>
<comment type="caution">
    <text evidence="2">The sequence shown here is derived from an EMBL/GenBank/DDBJ whole genome shotgun (WGS) entry which is preliminary data.</text>
</comment>
<reference evidence="2 3" key="1">
    <citation type="submission" date="2019-01" db="EMBL/GenBank/DDBJ databases">
        <title>Draft genome sequence of Psathyrella aberdarensis IHI B618.</title>
        <authorList>
            <person name="Buettner E."/>
            <person name="Kellner H."/>
        </authorList>
    </citation>
    <scope>NUCLEOTIDE SEQUENCE [LARGE SCALE GENOMIC DNA]</scope>
    <source>
        <strain evidence="2 3">IHI B618</strain>
    </source>
</reference>
<dbReference type="EMBL" id="SDEE01001516">
    <property type="protein sequence ID" value="RXW11926.1"/>
    <property type="molecule type" value="Genomic_DNA"/>
</dbReference>
<keyword evidence="3" id="KW-1185">Reference proteome</keyword>
<gene>
    <name evidence="2" type="ORF">EST38_g13932</name>
</gene>
<evidence type="ECO:0000313" key="2">
    <source>
        <dbReference type="EMBL" id="RXW11926.1"/>
    </source>
</evidence>